<dbReference type="GO" id="GO:0006307">
    <property type="term" value="P:DNA alkylation repair"/>
    <property type="evidence" value="ECO:0007669"/>
    <property type="project" value="InterPro"/>
</dbReference>
<dbReference type="Gene3D" id="3.30.1370.10">
    <property type="entry name" value="K Homology domain, type 1"/>
    <property type="match status" value="1"/>
</dbReference>
<dbReference type="PANTHER" id="PTHR13360">
    <property type="entry name" value="ACTIVATING SIGNAL COINTEGRATOR 1 COMPLEX SUBUNIT 1"/>
    <property type="match status" value="1"/>
</dbReference>
<comment type="caution">
    <text evidence="3">The sequence shown here is derived from an EMBL/GenBank/DDBJ whole genome shotgun (WGS) entry which is preliminary data.</text>
</comment>
<keyword evidence="1" id="KW-0694">RNA-binding</keyword>
<reference evidence="3" key="1">
    <citation type="journal article" date="2020" name="G3 (Bethesda)">
        <title>High-Quality Assemblies for Three Invasive Social Wasps from the &lt;i&gt;Vespula&lt;/i&gt; Genus.</title>
        <authorList>
            <person name="Harrop T.W.R."/>
            <person name="Guhlin J."/>
            <person name="McLaughlin G.M."/>
            <person name="Permina E."/>
            <person name="Stockwell P."/>
            <person name="Gilligan J."/>
            <person name="Le Lec M.F."/>
            <person name="Gruber M.A.M."/>
            <person name="Quinn O."/>
            <person name="Lovegrove M."/>
            <person name="Duncan E.J."/>
            <person name="Remnant E.J."/>
            <person name="Van Eeckhoven J."/>
            <person name="Graham B."/>
            <person name="Knapp R.A."/>
            <person name="Langford K.W."/>
            <person name="Kronenberg Z."/>
            <person name="Press M.O."/>
            <person name="Eacker S.M."/>
            <person name="Wilson-Rankin E.E."/>
            <person name="Purcell J."/>
            <person name="Lester P.J."/>
            <person name="Dearden P.K."/>
        </authorList>
    </citation>
    <scope>NUCLEOTIDE SEQUENCE</scope>
    <source>
        <strain evidence="3">Marl-1</strain>
    </source>
</reference>
<dbReference type="Pfam" id="PF10469">
    <property type="entry name" value="AKAP7_NLS"/>
    <property type="match status" value="1"/>
</dbReference>
<dbReference type="PANTHER" id="PTHR13360:SF1">
    <property type="entry name" value="ACTIVATING SIGNAL COINTEGRATOR 1 COMPLEX SUBUNIT 1"/>
    <property type="match status" value="1"/>
</dbReference>
<dbReference type="PROSITE" id="PS50084">
    <property type="entry name" value="KH_TYPE_1"/>
    <property type="match status" value="1"/>
</dbReference>
<dbReference type="Gene3D" id="3.90.1140.10">
    <property type="entry name" value="Cyclic phosphodiesterase"/>
    <property type="match status" value="1"/>
</dbReference>
<keyword evidence="4" id="KW-1185">Reference proteome</keyword>
<sequence length="354" mass="41071">MDVLKPELIWVDGRCYRFFESEAWINKNNMDSYVEEDYQADYTDEECSDFNIEIVPHGEAKLKHSFHVAKPFFPFIIGSKNAVRKRIEIETKTSIQVPKPEQDGDIVIIGSDRRGILSARHRIDLIIEVSRKKLSYTHFLSIPLNTDEIIKNFNSFKSDVIQKFGGDITGIDEIIFQKPMKLHLTIGMLTLLDEEERNQAVQTFMDCKQHIIDPFIEKHGLFTLEIKGVQSMNDNPSAVKILYGIVFTENDILQELFNQIVDYFAEKDLMPNRTKDVKLHVTFMNIAYRKKDNNVTIDKNIYKKFDATQILNEYKDTLFGKTVLKEIHLSQLKTATEVNYYQATAKITLGEEQP</sequence>
<dbReference type="AlphaFoldDB" id="A0A834JRA9"/>
<dbReference type="InterPro" id="IPR004087">
    <property type="entry name" value="KH_dom"/>
</dbReference>
<proteinExistence type="predicted"/>
<dbReference type="InterPro" id="IPR004088">
    <property type="entry name" value="KH_dom_type_1"/>
</dbReference>
<dbReference type="InterPro" id="IPR036612">
    <property type="entry name" value="KH_dom_type_1_sf"/>
</dbReference>
<accession>A0A834JRA9</accession>
<dbReference type="EMBL" id="JACSEA010000009">
    <property type="protein sequence ID" value="KAF7393174.1"/>
    <property type="molecule type" value="Genomic_DNA"/>
</dbReference>
<dbReference type="Pfam" id="PF00013">
    <property type="entry name" value="KH_1"/>
    <property type="match status" value="1"/>
</dbReference>
<dbReference type="GO" id="GO:0003723">
    <property type="term" value="F:RNA binding"/>
    <property type="evidence" value="ECO:0007669"/>
    <property type="project" value="UniProtKB-UniRule"/>
</dbReference>
<name>A0A834JRA9_VESVU</name>
<dbReference type="SMART" id="SM00322">
    <property type="entry name" value="KH"/>
    <property type="match status" value="1"/>
</dbReference>
<dbReference type="CDD" id="cd22419">
    <property type="entry name" value="KH-I_ASCC1"/>
    <property type="match status" value="1"/>
</dbReference>
<dbReference type="InterPro" id="IPR009210">
    <property type="entry name" value="ASCC1"/>
</dbReference>
<organism evidence="3 4">
    <name type="scientific">Vespula vulgaris</name>
    <name type="common">Yellow jacket</name>
    <name type="synonym">Wasp</name>
    <dbReference type="NCBI Taxonomy" id="7454"/>
    <lineage>
        <taxon>Eukaryota</taxon>
        <taxon>Metazoa</taxon>
        <taxon>Ecdysozoa</taxon>
        <taxon>Arthropoda</taxon>
        <taxon>Hexapoda</taxon>
        <taxon>Insecta</taxon>
        <taxon>Pterygota</taxon>
        <taxon>Neoptera</taxon>
        <taxon>Endopterygota</taxon>
        <taxon>Hymenoptera</taxon>
        <taxon>Apocrita</taxon>
        <taxon>Aculeata</taxon>
        <taxon>Vespoidea</taxon>
        <taxon>Vespidae</taxon>
        <taxon>Vespinae</taxon>
        <taxon>Vespula</taxon>
    </lineage>
</organism>
<dbReference type="SUPFAM" id="SSF54791">
    <property type="entry name" value="Eukaryotic type KH-domain (KH-domain type I)"/>
    <property type="match status" value="1"/>
</dbReference>
<evidence type="ECO:0000259" key="2">
    <source>
        <dbReference type="SMART" id="SM00322"/>
    </source>
</evidence>
<feature type="domain" description="K Homology" evidence="2">
    <location>
        <begin position="60"/>
        <end position="128"/>
    </location>
</feature>
<gene>
    <name evidence="3" type="ORF">HZH66_009007</name>
</gene>
<dbReference type="InterPro" id="IPR019510">
    <property type="entry name" value="AKAP7-like_phosphoesterase"/>
</dbReference>
<dbReference type="Proteomes" id="UP000614350">
    <property type="component" value="Unassembled WGS sequence"/>
</dbReference>
<dbReference type="InterPro" id="IPR047538">
    <property type="entry name" value="KH-I_ASCC1"/>
</dbReference>
<evidence type="ECO:0000256" key="1">
    <source>
        <dbReference type="PROSITE-ProRule" id="PRU00117"/>
    </source>
</evidence>
<dbReference type="GO" id="GO:0006355">
    <property type="term" value="P:regulation of DNA-templated transcription"/>
    <property type="evidence" value="ECO:0007669"/>
    <property type="project" value="TreeGrafter"/>
</dbReference>
<dbReference type="PIRSF" id="PIRSF027019">
    <property type="entry name" value="Euk_LigT"/>
    <property type="match status" value="1"/>
</dbReference>
<dbReference type="SUPFAM" id="SSF55144">
    <property type="entry name" value="LigT-like"/>
    <property type="match status" value="1"/>
</dbReference>
<dbReference type="GO" id="GO:0005634">
    <property type="term" value="C:nucleus"/>
    <property type="evidence" value="ECO:0007669"/>
    <property type="project" value="TreeGrafter"/>
</dbReference>
<evidence type="ECO:0000313" key="4">
    <source>
        <dbReference type="Proteomes" id="UP000614350"/>
    </source>
</evidence>
<protein>
    <recommendedName>
        <fullName evidence="2">K Homology domain-containing protein</fullName>
    </recommendedName>
</protein>
<dbReference type="InterPro" id="IPR009097">
    <property type="entry name" value="Cyclic_Pdiesterase"/>
</dbReference>
<evidence type="ECO:0000313" key="3">
    <source>
        <dbReference type="EMBL" id="KAF7393174.1"/>
    </source>
</evidence>